<dbReference type="EMBL" id="JAGQHS010000522">
    <property type="protein sequence ID" value="MCA9759818.1"/>
    <property type="molecule type" value="Genomic_DNA"/>
</dbReference>
<name>A0A956SIQ1_UNCEI</name>
<keyword evidence="1" id="KW-0732">Signal</keyword>
<proteinExistence type="predicted"/>
<protein>
    <submittedName>
        <fullName evidence="2">Uncharacterized protein</fullName>
    </submittedName>
</protein>
<sequence length="74" mass="7950">MNYPRTASFVFLLFTTVLAVPAAADPWVDTGFIAATPPPDVDLVIVREKAYGAEGVDLSPFGLGGVRDYVQSIY</sequence>
<reference evidence="2" key="1">
    <citation type="submission" date="2020-04" db="EMBL/GenBank/DDBJ databases">
        <authorList>
            <person name="Zhang T."/>
        </authorList>
    </citation>
    <scope>NUCLEOTIDE SEQUENCE</scope>
    <source>
        <strain evidence="2">HKST-UBA02</strain>
    </source>
</reference>
<evidence type="ECO:0000256" key="1">
    <source>
        <dbReference type="SAM" id="SignalP"/>
    </source>
</evidence>
<feature type="non-terminal residue" evidence="2">
    <location>
        <position position="74"/>
    </location>
</feature>
<reference evidence="2" key="2">
    <citation type="journal article" date="2021" name="Microbiome">
        <title>Successional dynamics and alternative stable states in a saline activated sludge microbial community over 9 years.</title>
        <authorList>
            <person name="Wang Y."/>
            <person name="Ye J."/>
            <person name="Ju F."/>
            <person name="Liu L."/>
            <person name="Boyd J.A."/>
            <person name="Deng Y."/>
            <person name="Parks D.H."/>
            <person name="Jiang X."/>
            <person name="Yin X."/>
            <person name="Woodcroft B.J."/>
            <person name="Tyson G.W."/>
            <person name="Hugenholtz P."/>
            <person name="Polz M.F."/>
            <person name="Zhang T."/>
        </authorList>
    </citation>
    <scope>NUCLEOTIDE SEQUENCE</scope>
    <source>
        <strain evidence="2">HKST-UBA02</strain>
    </source>
</reference>
<dbReference type="Proteomes" id="UP000739538">
    <property type="component" value="Unassembled WGS sequence"/>
</dbReference>
<feature type="chain" id="PRO_5036704184" evidence="1">
    <location>
        <begin position="20"/>
        <end position="74"/>
    </location>
</feature>
<gene>
    <name evidence="2" type="ORF">KDA27_28735</name>
</gene>
<comment type="caution">
    <text evidence="2">The sequence shown here is derived from an EMBL/GenBank/DDBJ whole genome shotgun (WGS) entry which is preliminary data.</text>
</comment>
<accession>A0A956SIQ1</accession>
<evidence type="ECO:0000313" key="3">
    <source>
        <dbReference type="Proteomes" id="UP000739538"/>
    </source>
</evidence>
<feature type="signal peptide" evidence="1">
    <location>
        <begin position="1"/>
        <end position="19"/>
    </location>
</feature>
<organism evidence="2 3">
    <name type="scientific">Eiseniibacteriota bacterium</name>
    <dbReference type="NCBI Taxonomy" id="2212470"/>
    <lineage>
        <taxon>Bacteria</taxon>
        <taxon>Candidatus Eiseniibacteriota</taxon>
    </lineage>
</organism>
<dbReference type="AlphaFoldDB" id="A0A956SIQ1"/>
<evidence type="ECO:0000313" key="2">
    <source>
        <dbReference type="EMBL" id="MCA9759818.1"/>
    </source>
</evidence>